<dbReference type="InterPro" id="IPR037136">
    <property type="entry name" value="RNA3'_phos_cyclase_dom_sf"/>
</dbReference>
<name>A0A7C0U6I0_9BACT</name>
<comment type="caution">
    <text evidence="4">The sequence shown here is derived from an EMBL/GenBank/DDBJ whole genome shotgun (WGS) entry which is preliminary data.</text>
</comment>
<dbReference type="Pfam" id="PF01137">
    <property type="entry name" value="RTC"/>
    <property type="match status" value="1"/>
</dbReference>
<organism evidence="4">
    <name type="scientific">Thermosulfidibacter takaii</name>
    <dbReference type="NCBI Taxonomy" id="412593"/>
    <lineage>
        <taxon>Bacteria</taxon>
        <taxon>Pseudomonadati</taxon>
        <taxon>Thermosulfidibacterota</taxon>
        <taxon>Thermosulfidibacteria</taxon>
        <taxon>Thermosulfidibacterales</taxon>
        <taxon>Thermosulfidibacteraceae</taxon>
    </lineage>
</organism>
<feature type="non-terminal residue" evidence="4">
    <location>
        <position position="257"/>
    </location>
</feature>
<evidence type="ECO:0000259" key="3">
    <source>
        <dbReference type="Pfam" id="PF01137"/>
    </source>
</evidence>
<proteinExistence type="predicted"/>
<dbReference type="InterPro" id="IPR020719">
    <property type="entry name" value="RNA3'_term_phos_cycl-like_CS"/>
</dbReference>
<dbReference type="EMBL" id="DQWS01000155">
    <property type="protein sequence ID" value="HDD53227.1"/>
    <property type="molecule type" value="Genomic_DNA"/>
</dbReference>
<gene>
    <name evidence="4" type="ORF">ENF32_04075</name>
</gene>
<dbReference type="Gene3D" id="3.30.360.20">
    <property type="entry name" value="RNA 3'-terminal phosphate cyclase, insert domain"/>
    <property type="match status" value="1"/>
</dbReference>
<evidence type="ECO:0000313" key="4">
    <source>
        <dbReference type="EMBL" id="HDD53227.1"/>
    </source>
</evidence>
<dbReference type="PROSITE" id="PS01287">
    <property type="entry name" value="RTC"/>
    <property type="match status" value="1"/>
</dbReference>
<dbReference type="InterPro" id="IPR013792">
    <property type="entry name" value="RNA3'P_cycl/enolpyr_Trfase_a/b"/>
</dbReference>
<protein>
    <recommendedName>
        <fullName evidence="1">RNA 3'-terminal-phosphate cyclase (ATP)</fullName>
        <ecNumber evidence="1">6.5.1.4</ecNumber>
    </recommendedName>
</protein>
<dbReference type="GO" id="GO:0006396">
    <property type="term" value="P:RNA processing"/>
    <property type="evidence" value="ECO:0007669"/>
    <property type="project" value="InterPro"/>
</dbReference>
<dbReference type="PANTHER" id="PTHR11096:SF0">
    <property type="entry name" value="RNA 3'-TERMINAL PHOSPHATE CYCLASE"/>
    <property type="match status" value="1"/>
</dbReference>
<dbReference type="InterPro" id="IPR023797">
    <property type="entry name" value="RNA3'_phos_cyclase_dom"/>
</dbReference>
<dbReference type="InterPro" id="IPR000228">
    <property type="entry name" value="RNA3'_term_phos_cyc"/>
</dbReference>
<dbReference type="InterPro" id="IPR036553">
    <property type="entry name" value="RPTC_insert"/>
</dbReference>
<feature type="domain" description="RNA 3'-terminal phosphate cyclase" evidence="3">
    <location>
        <begin position="11"/>
        <end position="175"/>
    </location>
</feature>
<sequence length="257" mass="27637">MELLKIDGSTGEGGGQIVRLALFLSIIKGTPIEIFNIRRGKRKPGLKRQHLHVIKALEAITESTCEGAHLGSQTVRFSPGKIKGGQATVEFGTAGSIPLSLQTLLPVSIFASSPVSLTIKGGTDVPMGPTLEFTRHLYLPFLRPLAYKLELKVVRRGFYPVGGGEVHLLCHPKWPRESISWEEFLGHLRSIGPVSPGLSDLLQAGGVSIASTSLKERGVAQRQAQKAQSLLGKHLNISTHIETLYQPSSSPGSAITL</sequence>
<dbReference type="GO" id="GO:0003963">
    <property type="term" value="F:RNA-3'-phosphate cyclase activity"/>
    <property type="evidence" value="ECO:0007669"/>
    <property type="project" value="UniProtKB-EC"/>
</dbReference>
<evidence type="ECO:0000256" key="2">
    <source>
        <dbReference type="ARBA" id="ARBA00024481"/>
    </source>
</evidence>
<dbReference type="AlphaFoldDB" id="A0A7C0U6I0"/>
<dbReference type="Gene3D" id="3.65.10.20">
    <property type="entry name" value="RNA 3'-terminal phosphate cyclase domain"/>
    <property type="match status" value="1"/>
</dbReference>
<comment type="catalytic activity">
    <reaction evidence="2">
        <text>a 3'-end 3'-phospho-ribonucleotide-RNA + ATP = a 3'-end 2',3'-cyclophospho-ribonucleotide-RNA + AMP + diphosphate</text>
        <dbReference type="Rhea" id="RHEA:23976"/>
        <dbReference type="Rhea" id="RHEA-COMP:10463"/>
        <dbReference type="Rhea" id="RHEA-COMP:10464"/>
        <dbReference type="ChEBI" id="CHEBI:30616"/>
        <dbReference type="ChEBI" id="CHEBI:33019"/>
        <dbReference type="ChEBI" id="CHEBI:83062"/>
        <dbReference type="ChEBI" id="CHEBI:83064"/>
        <dbReference type="ChEBI" id="CHEBI:456215"/>
        <dbReference type="EC" id="6.5.1.4"/>
    </reaction>
</comment>
<accession>A0A7C0U6I0</accession>
<dbReference type="PANTHER" id="PTHR11096">
    <property type="entry name" value="RNA 3' TERMINAL PHOSPHATE CYCLASE"/>
    <property type="match status" value="1"/>
</dbReference>
<dbReference type="EC" id="6.5.1.4" evidence="1"/>
<reference evidence="4" key="1">
    <citation type="journal article" date="2020" name="mSystems">
        <title>Genome- and Community-Level Interaction Insights into Carbon Utilization and Element Cycling Functions of Hydrothermarchaeota in Hydrothermal Sediment.</title>
        <authorList>
            <person name="Zhou Z."/>
            <person name="Liu Y."/>
            <person name="Xu W."/>
            <person name="Pan J."/>
            <person name="Luo Z.H."/>
            <person name="Li M."/>
        </authorList>
    </citation>
    <scope>NUCLEOTIDE SEQUENCE [LARGE SCALE GENOMIC DNA]</scope>
    <source>
        <strain evidence="4">HyVt-115</strain>
    </source>
</reference>
<dbReference type="SUPFAM" id="SSF55205">
    <property type="entry name" value="EPT/RTPC-like"/>
    <property type="match status" value="1"/>
</dbReference>
<dbReference type="Proteomes" id="UP000885690">
    <property type="component" value="Unassembled WGS sequence"/>
</dbReference>
<evidence type="ECO:0000256" key="1">
    <source>
        <dbReference type="ARBA" id="ARBA00012725"/>
    </source>
</evidence>